<dbReference type="EMBL" id="JBAWTH010000007">
    <property type="protein sequence ID" value="KAL2291085.1"/>
    <property type="molecule type" value="Genomic_DNA"/>
</dbReference>
<evidence type="ECO:0000313" key="2">
    <source>
        <dbReference type="Proteomes" id="UP001600888"/>
    </source>
</evidence>
<name>A0ABR4F991_9PEZI</name>
<sequence length="170" mass="19025">MVRGPWPVQLISTATCPSVHEREQIRSRVDWSIYSHFQLVPLKPACPNSTQSFSPSHTFTSHQSSSFCLFHSLSFPLPAALAPALGLFSFLVAVPDVRHVYPNLLLLRYPHTPHRDSLATPSRSVSRAHPSLDSTTCVALRSVIQDQTQTRLLQRPHASVELTRSKIRPL</sequence>
<organism evidence="1 2">
    <name type="scientific">Diaporthe vaccinii</name>
    <dbReference type="NCBI Taxonomy" id="105482"/>
    <lineage>
        <taxon>Eukaryota</taxon>
        <taxon>Fungi</taxon>
        <taxon>Dikarya</taxon>
        <taxon>Ascomycota</taxon>
        <taxon>Pezizomycotina</taxon>
        <taxon>Sordariomycetes</taxon>
        <taxon>Sordariomycetidae</taxon>
        <taxon>Diaporthales</taxon>
        <taxon>Diaporthaceae</taxon>
        <taxon>Diaporthe</taxon>
        <taxon>Diaporthe eres species complex</taxon>
    </lineage>
</organism>
<dbReference type="Proteomes" id="UP001600888">
    <property type="component" value="Unassembled WGS sequence"/>
</dbReference>
<gene>
    <name evidence="1" type="ORF">FJTKL_13769</name>
</gene>
<accession>A0ABR4F991</accession>
<comment type="caution">
    <text evidence="1">The sequence shown here is derived from an EMBL/GenBank/DDBJ whole genome shotgun (WGS) entry which is preliminary data.</text>
</comment>
<keyword evidence="2" id="KW-1185">Reference proteome</keyword>
<reference evidence="1 2" key="1">
    <citation type="submission" date="2024-03" db="EMBL/GenBank/DDBJ databases">
        <title>A high-quality draft genome sequence of Diaporthe vaccinii, a causative agent of upright dieback and viscid rot disease in cranberry plants.</title>
        <authorList>
            <person name="Sarrasin M."/>
            <person name="Lang B.F."/>
            <person name="Burger G."/>
        </authorList>
    </citation>
    <scope>NUCLEOTIDE SEQUENCE [LARGE SCALE GENOMIC DNA]</scope>
    <source>
        <strain evidence="1 2">IS7</strain>
    </source>
</reference>
<evidence type="ECO:0000313" key="1">
    <source>
        <dbReference type="EMBL" id="KAL2291085.1"/>
    </source>
</evidence>
<proteinExistence type="predicted"/>
<protein>
    <submittedName>
        <fullName evidence="1">Uncharacterized protein</fullName>
    </submittedName>
</protein>